<dbReference type="Pfam" id="PF05724">
    <property type="entry name" value="TPMT"/>
    <property type="match status" value="1"/>
</dbReference>
<gene>
    <name evidence="4" type="ORF">HRU87_05160</name>
</gene>
<dbReference type="AlphaFoldDB" id="A0A7D4Q5B5"/>
<keyword evidence="5" id="KW-1185">Reference proteome</keyword>
<dbReference type="SUPFAM" id="SSF53335">
    <property type="entry name" value="S-adenosyl-L-methionine-dependent methyltransferases"/>
    <property type="match status" value="1"/>
</dbReference>
<dbReference type="RefSeq" id="WP_173493860.1">
    <property type="nucleotide sequence ID" value="NZ_CP054056.1"/>
</dbReference>
<sequence length="196" mass="22161">MQPNDWDERYRASQSVWSLEPNQFVVEKLSDLPAGSMVDLAGGEGRNALWFASRGWEVENVEFSKVALEKFQERATDQKLKVRANLADARSAKFSFDPDLIVIAYLQLPWEQLKLALDNALNQQSSGVIFGVWHARENLRSGYGGPQSERVLPSAGQLEAWLLEHGISGRVEHRGRDVQTDKGIRQAIDLTMLIRR</sequence>
<dbReference type="GO" id="GO:0008757">
    <property type="term" value="F:S-adenosylmethionine-dependent methyltransferase activity"/>
    <property type="evidence" value="ECO:0007669"/>
    <property type="project" value="InterPro"/>
</dbReference>
<evidence type="ECO:0000313" key="5">
    <source>
        <dbReference type="Proteomes" id="UP000501003"/>
    </source>
</evidence>
<evidence type="ECO:0000313" key="4">
    <source>
        <dbReference type="EMBL" id="QKJ25563.1"/>
    </source>
</evidence>
<dbReference type="Proteomes" id="UP000501003">
    <property type="component" value="Chromosome"/>
</dbReference>
<proteinExistence type="predicted"/>
<dbReference type="EMBL" id="CP054056">
    <property type="protein sequence ID" value="QKJ25563.1"/>
    <property type="molecule type" value="Genomic_DNA"/>
</dbReference>
<protein>
    <submittedName>
        <fullName evidence="4">Class I SAM-dependent methyltransferase</fullName>
    </submittedName>
</protein>
<dbReference type="Gene3D" id="3.40.50.150">
    <property type="entry name" value="Vaccinia Virus protein VP39"/>
    <property type="match status" value="1"/>
</dbReference>
<dbReference type="GO" id="GO:0032259">
    <property type="term" value="P:methylation"/>
    <property type="evidence" value="ECO:0007669"/>
    <property type="project" value="UniProtKB-KW"/>
</dbReference>
<name>A0A7D4Q5B5_9MICO</name>
<evidence type="ECO:0000256" key="3">
    <source>
        <dbReference type="ARBA" id="ARBA00022691"/>
    </source>
</evidence>
<keyword evidence="3" id="KW-0949">S-adenosyl-L-methionine</keyword>
<keyword evidence="1 4" id="KW-0489">Methyltransferase</keyword>
<dbReference type="InterPro" id="IPR008854">
    <property type="entry name" value="TPMT"/>
</dbReference>
<dbReference type="InterPro" id="IPR029063">
    <property type="entry name" value="SAM-dependent_MTases_sf"/>
</dbReference>
<evidence type="ECO:0000256" key="2">
    <source>
        <dbReference type="ARBA" id="ARBA00022679"/>
    </source>
</evidence>
<dbReference type="CDD" id="cd02440">
    <property type="entry name" value="AdoMet_MTases"/>
    <property type="match status" value="1"/>
</dbReference>
<evidence type="ECO:0000256" key="1">
    <source>
        <dbReference type="ARBA" id="ARBA00022603"/>
    </source>
</evidence>
<keyword evidence="2 4" id="KW-0808">Transferase</keyword>
<accession>A0A7D4Q5B5</accession>
<reference evidence="4 5" key="1">
    <citation type="submission" date="2020-05" db="EMBL/GenBank/DDBJ databases">
        <title>Aquirufa sp. strain 15G-AUS-rot a new Aquirufa species.</title>
        <authorList>
            <person name="Pitt A."/>
            <person name="Hahn M.W."/>
        </authorList>
    </citation>
    <scope>NUCLEOTIDE SEQUENCE [LARGE SCALE GENOMIC DNA]</scope>
    <source>
        <strain evidence="4 5">15G-AUS-rot</strain>
    </source>
</reference>
<organism evidence="4 5">
    <name type="scientific">Aquiluna borgnonia</name>
    <dbReference type="NCBI Taxonomy" id="2499157"/>
    <lineage>
        <taxon>Bacteria</taxon>
        <taxon>Bacillati</taxon>
        <taxon>Actinomycetota</taxon>
        <taxon>Actinomycetes</taxon>
        <taxon>Micrococcales</taxon>
        <taxon>Microbacteriaceae</taxon>
        <taxon>Luna cluster</taxon>
        <taxon>Luna-1 subcluster</taxon>
        <taxon>Aquiluna</taxon>
    </lineage>
</organism>
<dbReference type="KEGG" id="aqg:HRU87_05160"/>